<dbReference type="AlphaFoldDB" id="A0AA36H0X1"/>
<proteinExistence type="predicted"/>
<protein>
    <submittedName>
        <fullName evidence="1">Uncharacterized protein</fullName>
    </submittedName>
</protein>
<keyword evidence="2" id="KW-1185">Reference proteome</keyword>
<sequence length="142" mass="16349">MEEVLVNETPYLCSRVHKDFYWFHSQPKYNESLPEYITKEMLSEIENEEPTNITKEGVSYDDSAAKYGLYPLNDYLNLVRASTRKFACIIVSGRCNGYDTSIPLLFCGTDKPHTVGQLQLEYKYKKNGSSSSIERLRQELSA</sequence>
<name>A0AA36H0X1_CYLNA</name>
<evidence type="ECO:0000313" key="2">
    <source>
        <dbReference type="Proteomes" id="UP001176961"/>
    </source>
</evidence>
<reference evidence="1" key="1">
    <citation type="submission" date="2023-07" db="EMBL/GenBank/DDBJ databases">
        <authorList>
            <consortium name="CYATHOMIX"/>
        </authorList>
    </citation>
    <scope>NUCLEOTIDE SEQUENCE</scope>
    <source>
        <strain evidence="1">N/A</strain>
    </source>
</reference>
<evidence type="ECO:0000313" key="1">
    <source>
        <dbReference type="EMBL" id="CAJ0602020.1"/>
    </source>
</evidence>
<dbReference type="Proteomes" id="UP001176961">
    <property type="component" value="Unassembled WGS sequence"/>
</dbReference>
<gene>
    <name evidence="1" type="ORF">CYNAS_LOCUS14003</name>
</gene>
<comment type="caution">
    <text evidence="1">The sequence shown here is derived from an EMBL/GenBank/DDBJ whole genome shotgun (WGS) entry which is preliminary data.</text>
</comment>
<organism evidence="1 2">
    <name type="scientific">Cylicocyclus nassatus</name>
    <name type="common">Nematode worm</name>
    <dbReference type="NCBI Taxonomy" id="53992"/>
    <lineage>
        <taxon>Eukaryota</taxon>
        <taxon>Metazoa</taxon>
        <taxon>Ecdysozoa</taxon>
        <taxon>Nematoda</taxon>
        <taxon>Chromadorea</taxon>
        <taxon>Rhabditida</taxon>
        <taxon>Rhabditina</taxon>
        <taxon>Rhabditomorpha</taxon>
        <taxon>Strongyloidea</taxon>
        <taxon>Strongylidae</taxon>
        <taxon>Cylicocyclus</taxon>
    </lineage>
</organism>
<dbReference type="EMBL" id="CATQJL010000305">
    <property type="protein sequence ID" value="CAJ0602020.1"/>
    <property type="molecule type" value="Genomic_DNA"/>
</dbReference>
<accession>A0AA36H0X1</accession>